<dbReference type="Proteomes" id="UP001596098">
    <property type="component" value="Unassembled WGS sequence"/>
</dbReference>
<dbReference type="Gene3D" id="3.40.50.720">
    <property type="entry name" value="NAD(P)-binding Rossmann-like Domain"/>
    <property type="match status" value="2"/>
</dbReference>
<sequence>MSIQVVVPTAELAEAVGPVTGAEFTVWNGDGDALTHVDLWVPDYSTHPSVIDRVQAFGSVGAVQLQTAGYDGVPERMPAGVSLHSAVGVHDDATAEHAVGMTLAVLRGIPESVRNADTGTWVRMPGRQSLADARVMILGYGSIGRAVAERLVPMKAHVTGVATRPRPDDVVGQVRGFDELDALLPKQDVVIVLVPHNAATDKLVDASFLAKMADGALLVNVARGGVADTDAILAEAGRLRFALDVTDPEPLPDGHPLFNAPGVLITPHVAGGTTAMLPRMAAVIRAQVTRLVAGEPLAHVVHPV</sequence>
<dbReference type="CDD" id="cd12166">
    <property type="entry name" value="2-Hacid_dh_7"/>
    <property type="match status" value="1"/>
</dbReference>
<evidence type="ECO:0000256" key="2">
    <source>
        <dbReference type="ARBA" id="ARBA00023027"/>
    </source>
</evidence>
<keyword evidence="5" id="KW-1185">Reference proteome</keyword>
<proteinExistence type="predicted"/>
<evidence type="ECO:0000256" key="1">
    <source>
        <dbReference type="ARBA" id="ARBA00023002"/>
    </source>
</evidence>
<dbReference type="PANTHER" id="PTHR43333:SF1">
    <property type="entry name" value="D-ISOMER SPECIFIC 2-HYDROXYACID DEHYDROGENASE NAD-BINDING DOMAIN-CONTAINING PROTEIN"/>
    <property type="match status" value="1"/>
</dbReference>
<accession>A0ABW1QVL0</accession>
<dbReference type="SUPFAM" id="SSF51735">
    <property type="entry name" value="NAD(P)-binding Rossmann-fold domains"/>
    <property type="match status" value="1"/>
</dbReference>
<dbReference type="EMBL" id="JBHSQI010000002">
    <property type="protein sequence ID" value="MFC6152982.1"/>
    <property type="molecule type" value="Genomic_DNA"/>
</dbReference>
<dbReference type="RefSeq" id="WP_206611367.1">
    <property type="nucleotide sequence ID" value="NZ_CP034929.1"/>
</dbReference>
<comment type="caution">
    <text evidence="4">The sequence shown here is derived from an EMBL/GenBank/DDBJ whole genome shotgun (WGS) entry which is preliminary data.</text>
</comment>
<name>A0ABW1QVL0_9ACTN</name>
<gene>
    <name evidence="4" type="ORF">ACFPWU_04820</name>
</gene>
<keyword evidence="2" id="KW-0520">NAD</keyword>
<evidence type="ECO:0000313" key="4">
    <source>
        <dbReference type="EMBL" id="MFC6152982.1"/>
    </source>
</evidence>
<evidence type="ECO:0000313" key="5">
    <source>
        <dbReference type="Proteomes" id="UP001596098"/>
    </source>
</evidence>
<feature type="domain" description="D-isomer specific 2-hydroxyacid dehydrogenase NAD-binding" evidence="3">
    <location>
        <begin position="99"/>
        <end position="270"/>
    </location>
</feature>
<evidence type="ECO:0000259" key="3">
    <source>
        <dbReference type="Pfam" id="PF02826"/>
    </source>
</evidence>
<dbReference type="PANTHER" id="PTHR43333">
    <property type="entry name" value="2-HACID_DH_C DOMAIN-CONTAINING PROTEIN"/>
    <property type="match status" value="1"/>
</dbReference>
<protein>
    <submittedName>
        <fullName evidence="4">2-hydroxyacid dehydrogenase</fullName>
    </submittedName>
</protein>
<keyword evidence="1" id="KW-0560">Oxidoreductase</keyword>
<organism evidence="4 5">
    <name type="scientific">Nocardioides yefusunii</name>
    <dbReference type="NCBI Taxonomy" id="2500546"/>
    <lineage>
        <taxon>Bacteria</taxon>
        <taxon>Bacillati</taxon>
        <taxon>Actinomycetota</taxon>
        <taxon>Actinomycetes</taxon>
        <taxon>Propionibacteriales</taxon>
        <taxon>Nocardioidaceae</taxon>
        <taxon>Nocardioides</taxon>
    </lineage>
</organism>
<reference evidence="5" key="1">
    <citation type="journal article" date="2019" name="Int. J. Syst. Evol. Microbiol.">
        <title>The Global Catalogue of Microorganisms (GCM) 10K type strain sequencing project: providing services to taxonomists for standard genome sequencing and annotation.</title>
        <authorList>
            <consortium name="The Broad Institute Genomics Platform"/>
            <consortium name="The Broad Institute Genome Sequencing Center for Infectious Disease"/>
            <person name="Wu L."/>
            <person name="Ma J."/>
        </authorList>
    </citation>
    <scope>NUCLEOTIDE SEQUENCE [LARGE SCALE GENOMIC DNA]</scope>
    <source>
        <strain evidence="5">DFY28</strain>
    </source>
</reference>
<dbReference type="Pfam" id="PF02826">
    <property type="entry name" value="2-Hacid_dh_C"/>
    <property type="match status" value="1"/>
</dbReference>
<dbReference type="InterPro" id="IPR036291">
    <property type="entry name" value="NAD(P)-bd_dom_sf"/>
</dbReference>
<dbReference type="InterPro" id="IPR006140">
    <property type="entry name" value="D-isomer_DH_NAD-bd"/>
</dbReference>